<dbReference type="CDD" id="cd00172">
    <property type="entry name" value="serpin"/>
    <property type="match status" value="1"/>
</dbReference>
<sequence>MGTVEEVSENLFFPDNEVLLPGMYDTLSVMTSTENYTLSIANRLFVPEDYKLRSSFTATMDKTFLGGYHMVDFANTAKARRTINGWLEGKTRSRIKDVTSCVGPSSPLDSSTRLVLVNALYFKGDWAQRFPAASTKPETFHLLDKREALVQMMHLEGQFRVASIQRLDSQILELPFKGGRLSLIIILPNERYGLKNVENKLPSYDLNQVNTKLMMALKRKTHVHLPRFQIETGHELVQPLQSVGVRAMFSPTNANFSGVSPEAGLYMSTILQKVGLRISEEGADEQQKVQEIMARSASRGPTPPYVCDHPFLFVLKDRLTRMLLVTGRVMEPELA</sequence>
<dbReference type="SMART" id="SM00093">
    <property type="entry name" value="SERPIN"/>
    <property type="match status" value="1"/>
</dbReference>
<proteinExistence type="inferred from homology"/>
<reference evidence="4" key="1">
    <citation type="submission" date="2021-01" db="EMBL/GenBank/DDBJ databases">
        <authorList>
            <person name="Corre E."/>
            <person name="Pelletier E."/>
            <person name="Niang G."/>
            <person name="Scheremetjew M."/>
            <person name="Finn R."/>
            <person name="Kale V."/>
            <person name="Holt S."/>
            <person name="Cochrane G."/>
            <person name="Meng A."/>
            <person name="Brown T."/>
            <person name="Cohen L."/>
        </authorList>
    </citation>
    <scope>NUCLEOTIDE SEQUENCE</scope>
    <source>
        <strain evidence="4">CCMP1594</strain>
    </source>
</reference>
<gene>
    <name evidence="4" type="ORF">EGYM00163_LOCUS35861</name>
</gene>
<dbReference type="InterPro" id="IPR042178">
    <property type="entry name" value="Serpin_sf_1"/>
</dbReference>
<protein>
    <recommendedName>
        <fullName evidence="3">Serpin domain-containing protein</fullName>
    </recommendedName>
</protein>
<comment type="similarity">
    <text evidence="1 2">Belongs to the serpin family.</text>
</comment>
<dbReference type="InterPro" id="IPR000215">
    <property type="entry name" value="Serpin_fam"/>
</dbReference>
<organism evidence="4">
    <name type="scientific">Eutreptiella gymnastica</name>
    <dbReference type="NCBI Taxonomy" id="73025"/>
    <lineage>
        <taxon>Eukaryota</taxon>
        <taxon>Discoba</taxon>
        <taxon>Euglenozoa</taxon>
        <taxon>Euglenida</taxon>
        <taxon>Spirocuta</taxon>
        <taxon>Euglenophyceae</taxon>
        <taxon>Eutreptiales</taxon>
        <taxon>Eutreptiaceae</taxon>
        <taxon>Eutreptiella</taxon>
    </lineage>
</organism>
<dbReference type="Gene3D" id="3.30.497.10">
    <property type="entry name" value="Antithrombin, subunit I, domain 2"/>
    <property type="match status" value="1"/>
</dbReference>
<name>A0A7S4LET1_9EUGL</name>
<dbReference type="EMBL" id="HBJA01104055">
    <property type="protein sequence ID" value="CAE0824626.1"/>
    <property type="molecule type" value="Transcribed_RNA"/>
</dbReference>
<dbReference type="Gene3D" id="2.30.39.10">
    <property type="entry name" value="Alpha-1-antitrypsin, domain 1"/>
    <property type="match status" value="1"/>
</dbReference>
<dbReference type="AlphaFoldDB" id="A0A7S4LET1"/>
<dbReference type="PANTHER" id="PTHR11461">
    <property type="entry name" value="SERINE PROTEASE INHIBITOR, SERPIN"/>
    <property type="match status" value="1"/>
</dbReference>
<evidence type="ECO:0000259" key="3">
    <source>
        <dbReference type="SMART" id="SM00093"/>
    </source>
</evidence>
<evidence type="ECO:0000256" key="2">
    <source>
        <dbReference type="RuleBase" id="RU000411"/>
    </source>
</evidence>
<evidence type="ECO:0000256" key="1">
    <source>
        <dbReference type="ARBA" id="ARBA00009500"/>
    </source>
</evidence>
<dbReference type="Pfam" id="PF00079">
    <property type="entry name" value="Serpin"/>
    <property type="match status" value="1"/>
</dbReference>
<dbReference type="PANTHER" id="PTHR11461:SF211">
    <property type="entry name" value="GH10112P-RELATED"/>
    <property type="match status" value="1"/>
</dbReference>
<accession>A0A7S4LET1</accession>
<dbReference type="InterPro" id="IPR023796">
    <property type="entry name" value="Serpin_dom"/>
</dbReference>
<dbReference type="SUPFAM" id="SSF56574">
    <property type="entry name" value="Serpins"/>
    <property type="match status" value="1"/>
</dbReference>
<dbReference type="GO" id="GO:0004867">
    <property type="term" value="F:serine-type endopeptidase inhibitor activity"/>
    <property type="evidence" value="ECO:0007669"/>
    <property type="project" value="InterPro"/>
</dbReference>
<feature type="domain" description="Serpin" evidence="3">
    <location>
        <begin position="1"/>
        <end position="332"/>
    </location>
</feature>
<dbReference type="InterPro" id="IPR042185">
    <property type="entry name" value="Serpin_sf_2"/>
</dbReference>
<dbReference type="GO" id="GO:0005615">
    <property type="term" value="C:extracellular space"/>
    <property type="evidence" value="ECO:0007669"/>
    <property type="project" value="InterPro"/>
</dbReference>
<dbReference type="InterPro" id="IPR036186">
    <property type="entry name" value="Serpin_sf"/>
</dbReference>
<evidence type="ECO:0000313" key="4">
    <source>
        <dbReference type="EMBL" id="CAE0824626.1"/>
    </source>
</evidence>